<name>A0A1E4SU45_9ASCO</name>
<dbReference type="GO" id="GO:0008270">
    <property type="term" value="F:zinc ion binding"/>
    <property type="evidence" value="ECO:0007669"/>
    <property type="project" value="UniProtKB-KW"/>
</dbReference>
<dbReference type="GO" id="GO:0042273">
    <property type="term" value="P:ribosomal large subunit biogenesis"/>
    <property type="evidence" value="ECO:0007669"/>
    <property type="project" value="UniProtKB-ARBA"/>
</dbReference>
<dbReference type="PANTHER" id="PTHR13182">
    <property type="entry name" value="ZINC FINGER PROTEIN 622"/>
    <property type="match status" value="1"/>
</dbReference>
<keyword evidence="4" id="KW-0479">Metal-binding</keyword>
<evidence type="ECO:0000256" key="5">
    <source>
        <dbReference type="ARBA" id="ARBA00022737"/>
    </source>
</evidence>
<dbReference type="SMART" id="SM00355">
    <property type="entry name" value="ZnF_C2H2"/>
    <property type="match status" value="3"/>
</dbReference>
<evidence type="ECO:0000313" key="11">
    <source>
        <dbReference type="Proteomes" id="UP000094801"/>
    </source>
</evidence>
<evidence type="ECO:0000256" key="1">
    <source>
        <dbReference type="ARBA" id="ARBA00004496"/>
    </source>
</evidence>
<proteinExistence type="inferred from homology"/>
<keyword evidence="7" id="KW-0862">Zinc</keyword>
<dbReference type="InterPro" id="IPR013087">
    <property type="entry name" value="Znf_C2H2_type"/>
</dbReference>
<dbReference type="InterPro" id="IPR036236">
    <property type="entry name" value="Znf_C2H2_sf"/>
</dbReference>
<evidence type="ECO:0000256" key="6">
    <source>
        <dbReference type="ARBA" id="ARBA00022771"/>
    </source>
</evidence>
<evidence type="ECO:0000256" key="2">
    <source>
        <dbReference type="ARBA" id="ARBA00022490"/>
    </source>
</evidence>
<evidence type="ECO:0000256" key="4">
    <source>
        <dbReference type="ARBA" id="ARBA00022723"/>
    </source>
</evidence>
<dbReference type="InterPro" id="IPR003604">
    <property type="entry name" value="Matrin/U1-like-C_Znf_C2H2"/>
</dbReference>
<dbReference type="PROSITE" id="PS00028">
    <property type="entry name" value="ZINC_FINGER_C2H2_1"/>
    <property type="match status" value="1"/>
</dbReference>
<evidence type="ECO:0000256" key="8">
    <source>
        <dbReference type="ARBA" id="ARBA00034126"/>
    </source>
</evidence>
<dbReference type="Pfam" id="PF12756">
    <property type="entry name" value="zf-C2H2_2"/>
    <property type="match status" value="1"/>
</dbReference>
<accession>A0A1E4SU45</accession>
<dbReference type="GO" id="GO:0005737">
    <property type="term" value="C:cytoplasm"/>
    <property type="evidence" value="ECO:0007669"/>
    <property type="project" value="UniProtKB-SubCell"/>
</dbReference>
<organism evidence="10 11">
    <name type="scientific">[Candida] arabinofermentans NRRL YB-2248</name>
    <dbReference type="NCBI Taxonomy" id="983967"/>
    <lineage>
        <taxon>Eukaryota</taxon>
        <taxon>Fungi</taxon>
        <taxon>Dikarya</taxon>
        <taxon>Ascomycota</taxon>
        <taxon>Saccharomycotina</taxon>
        <taxon>Pichiomycetes</taxon>
        <taxon>Pichiales</taxon>
        <taxon>Pichiaceae</taxon>
        <taxon>Ogataea</taxon>
        <taxon>Ogataea/Candida clade</taxon>
    </lineage>
</organism>
<dbReference type="GO" id="GO:0030687">
    <property type="term" value="C:preribosome, large subunit precursor"/>
    <property type="evidence" value="ECO:0007669"/>
    <property type="project" value="TreeGrafter"/>
</dbReference>
<dbReference type="InterPro" id="IPR040025">
    <property type="entry name" value="Znf622/Rei1/Reh1"/>
</dbReference>
<dbReference type="STRING" id="983967.A0A1E4SU45"/>
<dbReference type="OrthoDB" id="19329at2759"/>
<comment type="subcellular location">
    <subcellularLocation>
        <location evidence="1">Cytoplasm</location>
    </subcellularLocation>
</comment>
<comment type="similarity">
    <text evidence="8">Belongs to the REI1 family.</text>
</comment>
<dbReference type="SMART" id="SM00451">
    <property type="entry name" value="ZnF_U1"/>
    <property type="match status" value="1"/>
</dbReference>
<keyword evidence="2" id="KW-0963">Cytoplasm</keyword>
<dbReference type="EMBL" id="KV453869">
    <property type="protein sequence ID" value="ODV83036.1"/>
    <property type="molecule type" value="Genomic_DNA"/>
</dbReference>
<keyword evidence="6" id="KW-0863">Zinc-finger</keyword>
<dbReference type="SUPFAM" id="SSF57667">
    <property type="entry name" value="beta-beta-alpha zinc fingers"/>
    <property type="match status" value="1"/>
</dbReference>
<feature type="domain" description="C2H2-type" evidence="9">
    <location>
        <begin position="10"/>
        <end position="32"/>
    </location>
</feature>
<sequence>MSSSSTRYTCNSCNLAFAEPEDQRNHMKSDWHRYNLKRRVSQLPPINEITFNSKVSQLSISNSGDDQDIKEVKNNKQITKKEQRRLDKEALLLKKKELLELARKKMINSGGVLRVKSDGIQEEEEEEEEKKDEETNVVVVEKENDDDLTEEQLQEKLMEIKVKNRVEIPVTKCMFCNSDFKTIDENIEHMFKSHGLYIPEPNYLVDKEGLIKYISEKLGFGNVCLSCNYQGKNLQAIQQHILSKSHCRIPYETENEKLEISDFYDFTSTYSKIDGPDDDWEDLSGDEAVQVEDDEPPQEKLYSTGFELHLPDGTVAGHRSLQRYYKQNLKPERELSEGQGTLIAAETRHFVNIIDKDQITEQKRAWGREKKRDDINDRRAAKFINNQPHYRDQLLQ</sequence>
<evidence type="ECO:0000313" key="10">
    <source>
        <dbReference type="EMBL" id="ODV83036.1"/>
    </source>
</evidence>
<evidence type="ECO:0000259" key="9">
    <source>
        <dbReference type="PROSITE" id="PS00028"/>
    </source>
</evidence>
<dbReference type="GO" id="GO:0003676">
    <property type="term" value="F:nucleic acid binding"/>
    <property type="evidence" value="ECO:0007669"/>
    <property type="project" value="InterPro"/>
</dbReference>
<dbReference type="InterPro" id="IPR041661">
    <property type="entry name" value="ZN622/Rei1/Reh1_Znf-C2H2"/>
</dbReference>
<protein>
    <recommendedName>
        <fullName evidence="9">C2H2-type domain-containing protein</fullName>
    </recommendedName>
</protein>
<evidence type="ECO:0000256" key="7">
    <source>
        <dbReference type="ARBA" id="ARBA00022833"/>
    </source>
</evidence>
<keyword evidence="11" id="KW-1185">Reference proteome</keyword>
<dbReference type="PANTHER" id="PTHR13182:SF21">
    <property type="entry name" value="CYTOPLASMIC 60S SUBUNIT BIOGENESIS FACTOR REI1"/>
    <property type="match status" value="1"/>
</dbReference>
<dbReference type="AlphaFoldDB" id="A0A1E4SU45"/>
<dbReference type="Proteomes" id="UP000094801">
    <property type="component" value="Unassembled WGS sequence"/>
</dbReference>
<evidence type="ECO:0000256" key="3">
    <source>
        <dbReference type="ARBA" id="ARBA00022517"/>
    </source>
</evidence>
<keyword evidence="5" id="KW-0677">Repeat</keyword>
<keyword evidence="3" id="KW-0690">Ribosome biogenesis</keyword>
<gene>
    <name evidence="10" type="ORF">CANARDRAFT_209515</name>
</gene>
<reference evidence="11" key="1">
    <citation type="submission" date="2016-04" db="EMBL/GenBank/DDBJ databases">
        <title>Comparative genomics of biotechnologically important yeasts.</title>
        <authorList>
            <consortium name="DOE Joint Genome Institute"/>
            <person name="Riley R."/>
            <person name="Haridas S."/>
            <person name="Wolfe K.H."/>
            <person name="Lopes M.R."/>
            <person name="Hittinger C.T."/>
            <person name="Goker M."/>
            <person name="Salamov A."/>
            <person name="Wisecaver J."/>
            <person name="Long T.M."/>
            <person name="Aerts A.L."/>
            <person name="Barry K."/>
            <person name="Choi C."/>
            <person name="Clum A."/>
            <person name="Coughlan A.Y."/>
            <person name="Deshpande S."/>
            <person name="Douglass A.P."/>
            <person name="Hanson S.J."/>
            <person name="Klenk H.-P."/>
            <person name="Labutti K."/>
            <person name="Lapidus A."/>
            <person name="Lindquist E."/>
            <person name="Lipzen A."/>
            <person name="Meier-Kolthoff J.P."/>
            <person name="Ohm R.A."/>
            <person name="Otillar R.P."/>
            <person name="Pangilinan J."/>
            <person name="Peng Y."/>
            <person name="Rokas A."/>
            <person name="Rosa C.A."/>
            <person name="Scheuner C."/>
            <person name="Sibirny A.A."/>
            <person name="Slot J.C."/>
            <person name="Stielow J.B."/>
            <person name="Sun H."/>
            <person name="Kurtzman C.P."/>
            <person name="Blackwell M."/>
            <person name="Grigoriev I.V."/>
            <person name="Jeffries T.W."/>
        </authorList>
    </citation>
    <scope>NUCLEOTIDE SEQUENCE [LARGE SCALE GENOMIC DNA]</scope>
    <source>
        <strain evidence="11">NRRL YB-2248</strain>
    </source>
</reference>